<sequence length="251" mass="28434">MASSKRKYENLENLEISALWMCTEGDLHSNIMKDDCVKAVPNLPNVKYNFKFYPKLLKNPHVFLSLEMPKNMNIAVNATISCESASYAHKSVLQTRSTMLKSLINFKVKTEPGTKKKRGMSPPISESSSSDLFLINNYGFNIVEKAVLFCYDIPCFDGLSAEDGINLLKFAEEFQMTDLKEKAEEFCIKVLSGSNAYFCVNSSVNVKAEKLYHKCFEFLLKCMKYGTPVKNVDKLNAEMKEKLFAKAFVKA</sequence>
<reference evidence="2" key="1">
    <citation type="submission" date="2022-11" db="UniProtKB">
        <authorList>
            <consortium name="WormBaseParasite"/>
        </authorList>
    </citation>
    <scope>IDENTIFICATION</scope>
</reference>
<organism evidence="1 2">
    <name type="scientific">Panagrolaimus sp. PS1159</name>
    <dbReference type="NCBI Taxonomy" id="55785"/>
    <lineage>
        <taxon>Eukaryota</taxon>
        <taxon>Metazoa</taxon>
        <taxon>Ecdysozoa</taxon>
        <taxon>Nematoda</taxon>
        <taxon>Chromadorea</taxon>
        <taxon>Rhabditida</taxon>
        <taxon>Tylenchina</taxon>
        <taxon>Panagrolaimomorpha</taxon>
        <taxon>Panagrolaimoidea</taxon>
        <taxon>Panagrolaimidae</taxon>
        <taxon>Panagrolaimus</taxon>
    </lineage>
</organism>
<accession>A0AC35GGR0</accession>
<protein>
    <submittedName>
        <fullName evidence="2">BTB domain-containing protein</fullName>
    </submittedName>
</protein>
<evidence type="ECO:0000313" key="1">
    <source>
        <dbReference type="Proteomes" id="UP000887580"/>
    </source>
</evidence>
<dbReference type="Proteomes" id="UP000887580">
    <property type="component" value="Unplaced"/>
</dbReference>
<dbReference type="WBParaSite" id="PS1159_v2.g4784.t1">
    <property type="protein sequence ID" value="PS1159_v2.g4784.t1"/>
    <property type="gene ID" value="PS1159_v2.g4784"/>
</dbReference>
<proteinExistence type="predicted"/>
<name>A0AC35GGR0_9BILA</name>
<evidence type="ECO:0000313" key="2">
    <source>
        <dbReference type="WBParaSite" id="PS1159_v2.g4784.t1"/>
    </source>
</evidence>